<dbReference type="EMBL" id="MAAX01000150">
    <property type="protein sequence ID" value="OUS13067.1"/>
    <property type="molecule type" value="Genomic_DNA"/>
</dbReference>
<evidence type="ECO:0000313" key="3">
    <source>
        <dbReference type="Proteomes" id="UP000196102"/>
    </source>
</evidence>
<accession>A0A1Z8ARY5</accession>
<dbReference type="Proteomes" id="UP000196102">
    <property type="component" value="Unassembled WGS sequence"/>
</dbReference>
<feature type="region of interest" description="Disordered" evidence="1">
    <location>
        <begin position="52"/>
        <end position="78"/>
    </location>
</feature>
<feature type="non-terminal residue" evidence="2">
    <location>
        <position position="115"/>
    </location>
</feature>
<evidence type="ECO:0000313" key="2">
    <source>
        <dbReference type="EMBL" id="OUS13067.1"/>
    </source>
</evidence>
<gene>
    <name evidence="2" type="ORF">A9Q93_09540</name>
</gene>
<dbReference type="AlphaFoldDB" id="A0A1Z8ARY5"/>
<sequence length="115" mass="11914">MRNFTPFLIEKVKSFLVPIFLMLSFISYSQTISATDGGTNCGDCAPPGWIDGGGTPDISNSTNAALTGQGGAGGGATWQSVLPLPPNNHQDWLSIRDIGTVGVEESLSTNVGGLT</sequence>
<comment type="caution">
    <text evidence="2">The sequence shown here is derived from an EMBL/GenBank/DDBJ whole genome shotgun (WGS) entry which is preliminary data.</text>
</comment>
<proteinExistence type="predicted"/>
<evidence type="ECO:0000256" key="1">
    <source>
        <dbReference type="SAM" id="MobiDB-lite"/>
    </source>
</evidence>
<organism evidence="2 3">
    <name type="scientific">Nonlabens dokdonensis</name>
    <dbReference type="NCBI Taxonomy" id="328515"/>
    <lineage>
        <taxon>Bacteria</taxon>
        <taxon>Pseudomonadati</taxon>
        <taxon>Bacteroidota</taxon>
        <taxon>Flavobacteriia</taxon>
        <taxon>Flavobacteriales</taxon>
        <taxon>Flavobacteriaceae</taxon>
        <taxon>Nonlabens</taxon>
    </lineage>
</organism>
<protein>
    <submittedName>
        <fullName evidence="2">Uncharacterized protein</fullName>
    </submittedName>
</protein>
<name>A0A1Z8ARY5_9FLAO</name>
<reference evidence="3" key="1">
    <citation type="journal article" date="2017" name="Proc. Natl. Acad. Sci. U.S.A.">
        <title>Simulation of Deepwater Horizon oil plume reveals substrate specialization within a complex community of hydrocarbon-degraders.</title>
        <authorList>
            <person name="Hu P."/>
            <person name="Dubinsky E.A."/>
            <person name="Probst A.J."/>
            <person name="Wang J."/>
            <person name="Sieber C.M.K."/>
            <person name="Tom L.M."/>
            <person name="Gardinali P."/>
            <person name="Banfield J.F."/>
            <person name="Atlas R.M."/>
            <person name="Andersen G.L."/>
        </authorList>
    </citation>
    <scope>NUCLEOTIDE SEQUENCE [LARGE SCALE GENOMIC DNA]</scope>
</reference>